<gene>
    <name evidence="2" type="ORF">T440DRAFT_523819</name>
</gene>
<sequence length="99" mass="11124">MDGRGAKKTPRSGPEKRRVAARRIKQLAKKETAEAQAEIARLNAIIEKKDEDLVEVNIGDDIEMEDADADESYPGTAQENNVPVHTQFIYARRPSRKGY</sequence>
<keyword evidence="3" id="KW-1185">Reference proteome</keyword>
<name>A0A6A7APC7_9PLEO</name>
<proteinExistence type="predicted"/>
<evidence type="ECO:0000313" key="2">
    <source>
        <dbReference type="EMBL" id="KAF2844019.1"/>
    </source>
</evidence>
<dbReference type="Proteomes" id="UP000799423">
    <property type="component" value="Unassembled WGS sequence"/>
</dbReference>
<keyword evidence="1" id="KW-0175">Coiled coil</keyword>
<feature type="coiled-coil region" evidence="1">
    <location>
        <begin position="25"/>
        <end position="52"/>
    </location>
</feature>
<reference evidence="2" key="1">
    <citation type="submission" date="2020-01" db="EMBL/GenBank/DDBJ databases">
        <authorList>
            <consortium name="DOE Joint Genome Institute"/>
            <person name="Haridas S."/>
            <person name="Albert R."/>
            <person name="Binder M."/>
            <person name="Bloem J."/>
            <person name="Labutti K."/>
            <person name="Salamov A."/>
            <person name="Andreopoulos B."/>
            <person name="Baker S.E."/>
            <person name="Barry K."/>
            <person name="Bills G."/>
            <person name="Bluhm B.H."/>
            <person name="Cannon C."/>
            <person name="Castanera R."/>
            <person name="Culley D.E."/>
            <person name="Daum C."/>
            <person name="Ezra D."/>
            <person name="Gonzalez J.B."/>
            <person name="Henrissat B."/>
            <person name="Kuo A."/>
            <person name="Liang C."/>
            <person name="Lipzen A."/>
            <person name="Lutzoni F."/>
            <person name="Magnuson J."/>
            <person name="Mondo S."/>
            <person name="Nolan M."/>
            <person name="Ohm R."/>
            <person name="Pangilinan J."/>
            <person name="Park H.-J."/>
            <person name="Ramirez L."/>
            <person name="Alfaro M."/>
            <person name="Sun H."/>
            <person name="Tritt A."/>
            <person name="Yoshinaga Y."/>
            <person name="Zwiers L.-H."/>
            <person name="Turgeon B.G."/>
            <person name="Goodwin S.B."/>
            <person name="Spatafora J.W."/>
            <person name="Crous P.W."/>
            <person name="Grigoriev I.V."/>
        </authorList>
    </citation>
    <scope>NUCLEOTIDE SEQUENCE</scope>
    <source>
        <strain evidence="2">IPT5</strain>
    </source>
</reference>
<dbReference type="AlphaFoldDB" id="A0A6A7APC7"/>
<protein>
    <submittedName>
        <fullName evidence="2">Uncharacterized protein</fullName>
    </submittedName>
</protein>
<evidence type="ECO:0000256" key="1">
    <source>
        <dbReference type="SAM" id="Coils"/>
    </source>
</evidence>
<dbReference type="EMBL" id="MU006436">
    <property type="protein sequence ID" value="KAF2844019.1"/>
    <property type="molecule type" value="Genomic_DNA"/>
</dbReference>
<accession>A0A6A7APC7</accession>
<evidence type="ECO:0000313" key="3">
    <source>
        <dbReference type="Proteomes" id="UP000799423"/>
    </source>
</evidence>
<organism evidence="2 3">
    <name type="scientific">Plenodomus tracheiphilus IPT5</name>
    <dbReference type="NCBI Taxonomy" id="1408161"/>
    <lineage>
        <taxon>Eukaryota</taxon>
        <taxon>Fungi</taxon>
        <taxon>Dikarya</taxon>
        <taxon>Ascomycota</taxon>
        <taxon>Pezizomycotina</taxon>
        <taxon>Dothideomycetes</taxon>
        <taxon>Pleosporomycetidae</taxon>
        <taxon>Pleosporales</taxon>
        <taxon>Pleosporineae</taxon>
        <taxon>Leptosphaeriaceae</taxon>
        <taxon>Plenodomus</taxon>
    </lineage>
</organism>